<feature type="modified residue" description="4-aspartylphosphate" evidence="2">
    <location>
        <position position="55"/>
    </location>
</feature>
<dbReference type="PANTHER" id="PTHR44591">
    <property type="entry name" value="STRESS RESPONSE REGULATOR PROTEIN 1"/>
    <property type="match status" value="1"/>
</dbReference>
<sequence length="121" mass="13583">MNRTQHLLIVEDNRALRQMLTWEFEELGYRVTATDCCTAAIEAARSGKVDLGLLDYNLPDGCGMDLVSRLRALNPAMRIILSSGYLNAEECDHSLCHFEPKPVSAKKLHRLFQSYAATPVD</sequence>
<dbReference type="Proteomes" id="UP000235015">
    <property type="component" value="Unassembled WGS sequence"/>
</dbReference>
<evidence type="ECO:0000313" key="5">
    <source>
        <dbReference type="Proteomes" id="UP000235015"/>
    </source>
</evidence>
<accession>A0A2N6CUL3</accession>
<organism evidence="4 5">
    <name type="scientific">Sedimenticola selenatireducens</name>
    <dbReference type="NCBI Taxonomy" id="191960"/>
    <lineage>
        <taxon>Bacteria</taxon>
        <taxon>Pseudomonadati</taxon>
        <taxon>Pseudomonadota</taxon>
        <taxon>Gammaproteobacteria</taxon>
        <taxon>Chromatiales</taxon>
        <taxon>Sedimenticolaceae</taxon>
        <taxon>Sedimenticola</taxon>
    </lineage>
</organism>
<feature type="domain" description="Response regulatory" evidence="3">
    <location>
        <begin position="6"/>
        <end position="116"/>
    </location>
</feature>
<dbReference type="PROSITE" id="PS50110">
    <property type="entry name" value="RESPONSE_REGULATORY"/>
    <property type="match status" value="1"/>
</dbReference>
<dbReference type="InterPro" id="IPR011006">
    <property type="entry name" value="CheY-like_superfamily"/>
</dbReference>
<evidence type="ECO:0000256" key="1">
    <source>
        <dbReference type="ARBA" id="ARBA00022553"/>
    </source>
</evidence>
<reference evidence="4 5" key="1">
    <citation type="submission" date="2017-11" db="EMBL/GenBank/DDBJ databases">
        <title>Genome-resolved metagenomics identifies genetic mobility, metabolic interactions, and unexpected diversity in perchlorate-reducing communities.</title>
        <authorList>
            <person name="Barnum T.P."/>
            <person name="Figueroa I.A."/>
            <person name="Carlstrom C.I."/>
            <person name="Lucas L.N."/>
            <person name="Engelbrektson A.L."/>
            <person name="Coates J.D."/>
        </authorList>
    </citation>
    <scope>NUCLEOTIDE SEQUENCE [LARGE SCALE GENOMIC DNA]</scope>
    <source>
        <strain evidence="4">BM301</strain>
    </source>
</reference>
<dbReference type="RefSeq" id="WP_273440480.1">
    <property type="nucleotide sequence ID" value="NZ_CAXXYC010000004.1"/>
</dbReference>
<dbReference type="Gene3D" id="3.40.50.2300">
    <property type="match status" value="1"/>
</dbReference>
<dbReference type="AlphaFoldDB" id="A0A2N6CUL3"/>
<evidence type="ECO:0000259" key="3">
    <source>
        <dbReference type="PROSITE" id="PS50110"/>
    </source>
</evidence>
<dbReference type="PANTHER" id="PTHR44591:SF3">
    <property type="entry name" value="RESPONSE REGULATORY DOMAIN-CONTAINING PROTEIN"/>
    <property type="match status" value="1"/>
</dbReference>
<gene>
    <name evidence="4" type="ORF">C0630_15685</name>
</gene>
<keyword evidence="1 2" id="KW-0597">Phosphoprotein</keyword>
<name>A0A2N6CUL3_9GAMM</name>
<comment type="caution">
    <text evidence="4">The sequence shown here is derived from an EMBL/GenBank/DDBJ whole genome shotgun (WGS) entry which is preliminary data.</text>
</comment>
<dbReference type="CDD" id="cd00156">
    <property type="entry name" value="REC"/>
    <property type="match status" value="1"/>
</dbReference>
<evidence type="ECO:0000313" key="4">
    <source>
        <dbReference type="EMBL" id="PLX60856.1"/>
    </source>
</evidence>
<proteinExistence type="predicted"/>
<dbReference type="EMBL" id="PKUN01000023">
    <property type="protein sequence ID" value="PLX60856.1"/>
    <property type="molecule type" value="Genomic_DNA"/>
</dbReference>
<dbReference type="InterPro" id="IPR050595">
    <property type="entry name" value="Bact_response_regulator"/>
</dbReference>
<dbReference type="GO" id="GO:0000160">
    <property type="term" value="P:phosphorelay signal transduction system"/>
    <property type="evidence" value="ECO:0007669"/>
    <property type="project" value="InterPro"/>
</dbReference>
<protein>
    <recommendedName>
        <fullName evidence="3">Response regulatory domain-containing protein</fullName>
    </recommendedName>
</protein>
<dbReference type="SMART" id="SM00448">
    <property type="entry name" value="REC"/>
    <property type="match status" value="1"/>
</dbReference>
<dbReference type="InterPro" id="IPR001789">
    <property type="entry name" value="Sig_transdc_resp-reg_receiver"/>
</dbReference>
<evidence type="ECO:0000256" key="2">
    <source>
        <dbReference type="PROSITE-ProRule" id="PRU00169"/>
    </source>
</evidence>
<dbReference type="SUPFAM" id="SSF52172">
    <property type="entry name" value="CheY-like"/>
    <property type="match status" value="1"/>
</dbReference>
<dbReference type="STRING" id="1111735.GCA_000428045_01650"/>
<dbReference type="Pfam" id="PF00072">
    <property type="entry name" value="Response_reg"/>
    <property type="match status" value="1"/>
</dbReference>